<evidence type="ECO:0008006" key="4">
    <source>
        <dbReference type="Google" id="ProtNLM"/>
    </source>
</evidence>
<gene>
    <name evidence="2" type="ORF">GCM10023191_068220</name>
</gene>
<accession>A0ABP8QUH2</accession>
<evidence type="ECO:0000313" key="3">
    <source>
        <dbReference type="Proteomes" id="UP001500503"/>
    </source>
</evidence>
<organism evidence="2 3">
    <name type="scientific">Actinoallomurus oryzae</name>
    <dbReference type="NCBI Taxonomy" id="502180"/>
    <lineage>
        <taxon>Bacteria</taxon>
        <taxon>Bacillati</taxon>
        <taxon>Actinomycetota</taxon>
        <taxon>Actinomycetes</taxon>
        <taxon>Streptosporangiales</taxon>
        <taxon>Thermomonosporaceae</taxon>
        <taxon>Actinoallomurus</taxon>
    </lineage>
</organism>
<keyword evidence="1" id="KW-1133">Transmembrane helix</keyword>
<evidence type="ECO:0000256" key="1">
    <source>
        <dbReference type="SAM" id="Phobius"/>
    </source>
</evidence>
<sequence>MALFLALILVAVALGIAGWVVKGLFFLLIIGILVFLADLVFSGIRIGRRRGGARAAR</sequence>
<comment type="caution">
    <text evidence="2">The sequence shown here is derived from an EMBL/GenBank/DDBJ whole genome shotgun (WGS) entry which is preliminary data.</text>
</comment>
<protein>
    <recommendedName>
        <fullName evidence="4">DUF2207 domain-containing protein</fullName>
    </recommendedName>
</protein>
<dbReference type="Proteomes" id="UP001500503">
    <property type="component" value="Unassembled WGS sequence"/>
</dbReference>
<keyword evidence="3" id="KW-1185">Reference proteome</keyword>
<dbReference type="EMBL" id="BAABHF010000042">
    <property type="protein sequence ID" value="GAA4508447.1"/>
    <property type="molecule type" value="Genomic_DNA"/>
</dbReference>
<keyword evidence="1" id="KW-0472">Membrane</keyword>
<name>A0ABP8QUH2_9ACTN</name>
<evidence type="ECO:0000313" key="2">
    <source>
        <dbReference type="EMBL" id="GAA4508447.1"/>
    </source>
</evidence>
<reference evidence="3" key="1">
    <citation type="journal article" date="2019" name="Int. J. Syst. Evol. Microbiol.">
        <title>The Global Catalogue of Microorganisms (GCM) 10K type strain sequencing project: providing services to taxonomists for standard genome sequencing and annotation.</title>
        <authorList>
            <consortium name="The Broad Institute Genomics Platform"/>
            <consortium name="The Broad Institute Genome Sequencing Center for Infectious Disease"/>
            <person name="Wu L."/>
            <person name="Ma J."/>
        </authorList>
    </citation>
    <scope>NUCLEOTIDE SEQUENCE [LARGE SCALE GENOMIC DNA]</scope>
    <source>
        <strain evidence="3">JCM 17933</strain>
    </source>
</reference>
<feature type="transmembrane region" description="Helical" evidence="1">
    <location>
        <begin position="25"/>
        <end position="44"/>
    </location>
</feature>
<proteinExistence type="predicted"/>
<keyword evidence="1" id="KW-0812">Transmembrane</keyword>
<dbReference type="RefSeq" id="WP_329254996.1">
    <property type="nucleotide sequence ID" value="NZ_BAABHF010000042.1"/>
</dbReference>